<comment type="caution">
    <text evidence="2">The sequence shown here is derived from an EMBL/GenBank/DDBJ whole genome shotgun (WGS) entry which is preliminary data.</text>
</comment>
<dbReference type="Pfam" id="PF13795">
    <property type="entry name" value="HupE_UreJ_2"/>
    <property type="match status" value="1"/>
</dbReference>
<dbReference type="AlphaFoldDB" id="A0A2T1KE98"/>
<dbReference type="RefSeq" id="WP_106671058.1">
    <property type="nucleotide sequence ID" value="NZ_BMFE01000001.1"/>
</dbReference>
<feature type="transmembrane region" description="Helical" evidence="1">
    <location>
        <begin position="79"/>
        <end position="102"/>
    </location>
</feature>
<accession>A0A2T1KE98</accession>
<sequence>MCSTLLDDGRRGRTAAGGGHRLFWIFLTLGLLGMSAEVLAHAVAEGDKGYIQEITGINLIAFIYLGAKHMVTGYDHLLFLLGVVFFLYRMQQIAIYVSLFALGHSTTMLLGVYFNIGINSYLIDAIIGLSVVYKALDNLGAYQRWFGFQPNTKAATLIFGFFHGFGLSSKIIEYDISPDGLAPNLLAFNVGVEIGQLIALAMILIVMSFWRKTDGFFRHAYTANVAMMGAGFLLIGYQLTGYFVA</sequence>
<protein>
    <recommendedName>
        <fullName evidence="4">HupE/UreJ family protein</fullName>
    </recommendedName>
</protein>
<feature type="transmembrane region" description="Helical" evidence="1">
    <location>
        <begin position="184"/>
        <end position="209"/>
    </location>
</feature>
<evidence type="ECO:0000313" key="2">
    <source>
        <dbReference type="EMBL" id="PSF08456.1"/>
    </source>
</evidence>
<evidence type="ECO:0008006" key="4">
    <source>
        <dbReference type="Google" id="ProtNLM"/>
    </source>
</evidence>
<dbReference type="Proteomes" id="UP000238385">
    <property type="component" value="Unassembled WGS sequence"/>
</dbReference>
<evidence type="ECO:0000313" key="3">
    <source>
        <dbReference type="Proteomes" id="UP000238385"/>
    </source>
</evidence>
<gene>
    <name evidence="2" type="ORF">C7H08_07145</name>
</gene>
<feature type="transmembrane region" description="Helical" evidence="1">
    <location>
        <begin position="108"/>
        <end position="133"/>
    </location>
</feature>
<keyword evidence="1" id="KW-0472">Membrane</keyword>
<evidence type="ECO:0000256" key="1">
    <source>
        <dbReference type="SAM" id="Phobius"/>
    </source>
</evidence>
<reference evidence="2 3" key="1">
    <citation type="submission" date="2018-03" db="EMBL/GenBank/DDBJ databases">
        <title>Marinobacter brunus sp. nov., a marine bacterium of Gamma-proteobacteria isolated from the surface seawater of the South China Sea.</title>
        <authorList>
            <person name="Cheng H."/>
            <person name="Wu Y.-H."/>
            <person name="Xamxidin M."/>
            <person name="Xu X.-W."/>
        </authorList>
    </citation>
    <scope>NUCLEOTIDE SEQUENCE [LARGE SCALE GENOMIC DNA]</scope>
    <source>
        <strain evidence="2 3">JCM 30472</strain>
    </source>
</reference>
<feature type="transmembrane region" description="Helical" evidence="1">
    <location>
        <begin position="221"/>
        <end position="244"/>
    </location>
</feature>
<feature type="transmembrane region" description="Helical" evidence="1">
    <location>
        <begin position="154"/>
        <end position="172"/>
    </location>
</feature>
<dbReference type="OrthoDB" id="9808870at2"/>
<name>A0A2T1KE98_9GAMM</name>
<proteinExistence type="predicted"/>
<feature type="transmembrane region" description="Helical" evidence="1">
    <location>
        <begin position="50"/>
        <end position="67"/>
    </location>
</feature>
<keyword evidence="3" id="KW-1185">Reference proteome</keyword>
<feature type="transmembrane region" description="Helical" evidence="1">
    <location>
        <begin position="21"/>
        <end position="44"/>
    </location>
</feature>
<organism evidence="2 3">
    <name type="scientific">Marinobacter halophilus</name>
    <dbReference type="NCBI Taxonomy" id="1323740"/>
    <lineage>
        <taxon>Bacteria</taxon>
        <taxon>Pseudomonadati</taxon>
        <taxon>Pseudomonadota</taxon>
        <taxon>Gammaproteobacteria</taxon>
        <taxon>Pseudomonadales</taxon>
        <taxon>Marinobacteraceae</taxon>
        <taxon>Marinobacter</taxon>
    </lineage>
</organism>
<dbReference type="InterPro" id="IPR032809">
    <property type="entry name" value="Put_HupE_UreJ"/>
</dbReference>
<keyword evidence="1" id="KW-0812">Transmembrane</keyword>
<keyword evidence="1" id="KW-1133">Transmembrane helix</keyword>
<dbReference type="EMBL" id="PXNN01000011">
    <property type="protein sequence ID" value="PSF08456.1"/>
    <property type="molecule type" value="Genomic_DNA"/>
</dbReference>